<feature type="region of interest" description="Disordered" evidence="1">
    <location>
        <begin position="160"/>
        <end position="244"/>
    </location>
</feature>
<dbReference type="Proteomes" id="UP000613740">
    <property type="component" value="Unassembled WGS sequence"/>
</dbReference>
<feature type="compositionally biased region" description="Low complexity" evidence="1">
    <location>
        <begin position="16"/>
        <end position="40"/>
    </location>
</feature>
<feature type="region of interest" description="Disordered" evidence="1">
    <location>
        <begin position="928"/>
        <end position="975"/>
    </location>
</feature>
<dbReference type="InterPro" id="IPR051425">
    <property type="entry name" value="Formin_Homology"/>
</dbReference>
<feature type="region of interest" description="Disordered" evidence="1">
    <location>
        <begin position="1"/>
        <end position="52"/>
    </location>
</feature>
<gene>
    <name evidence="2" type="ORF">HYH02_009154</name>
</gene>
<feature type="compositionally biased region" description="Basic and acidic residues" evidence="1">
    <location>
        <begin position="879"/>
        <end position="890"/>
    </location>
</feature>
<dbReference type="AlphaFoldDB" id="A0A836B0P1"/>
<name>A0A836B0P1_9CHLO</name>
<feature type="compositionally biased region" description="Basic and acidic residues" evidence="1">
    <location>
        <begin position="206"/>
        <end position="217"/>
    </location>
</feature>
<evidence type="ECO:0000313" key="3">
    <source>
        <dbReference type="Proteomes" id="UP000613740"/>
    </source>
</evidence>
<evidence type="ECO:0000313" key="2">
    <source>
        <dbReference type="EMBL" id="KAG2444216.1"/>
    </source>
</evidence>
<sequence length="1134" mass="116583">MPPLPAAEEDGGGGQEQPQPAAEPAGAAEAAAAAAAAGAANSNANDLEQPTEGVGEASDVLIEHVDKLSSFLAQHATAANLDPLWEALERAGDARSAGDRMFDSSHGALLLVQAIAALQGEVGRLHGVLQEAGRLAWKLRRLEGTHVRRARLLVEGHPRPGLLSTAELSRRPRRRRSPRRGGGVGDGRGGSSDGGSSSDGSDTDDERDRERMGKDEVAVGTLDGSQAAKGHSSGSSGGGGCGADAATATEAAAATAAGQAEAGLPAAGGTAAGAGEAGDSSGASTATDAAAAAAAASFATANGPTNAAAAADDDAKQQLKALADATASWCIGVIFLLLYQGFNFRYAYCAVSGHELLDKLQDTMGCVRRMLRKALQALHGKRNEPPSQSTWLLQATYTVKVCLTDMAHQDALLQLYDIVNNYCCDGWRMPATAAAAADGGAAAPAAAAAPTTGRWQPGASCDQLLELHARSALEAHLARARRDIDFRCFIAPGSEAQVGAWVDALTRTQEALGWKAWRRKCRQLARKPLLHSLVSAAIAAEMAAARDSVGAARDAYKAAARQAAALGVAAAGAAGKAGDGASRAGGGGGSGAAAAAAAGSSSGPAAEAAEAAAQALAGAQEALFTVEGRQHVLEVLQQLCDWQEQMRQACESELQGLSALKSQVLARGLDGDEDGEDFDRQADSVAQQRAEKFVPKLRLNVAPGTFTATAACQRPCYGALCGDGSQSTSTRSARLSAECEKGPAWWADLWEKLTGLWPCGVVPCAWGSVALYGSDAHFQGEGEGEGGERADAAAAAAAAANGLGPGALGVSPQQRQSDAARTMHSSFLQIAYATEEALPFVVLGSYTLALLLRHLCQIQDRGPGFPVLQPTAIRGPGRHSGEDPHSLRDGVEPCVVVSQLGRSDRLTFPRKQQAHLVRNYLHAASSSHAAAGSSSGSSSAAAAAKLGKGAGGAGGKPPPPPQPQPPQQPQHPEPSRSLVEVIAADLKEQCVVELVCTSPEDVAGAMMAISQLRQSRREELQRQMAELKHGGTKGEVAKAVAMAALDPREVGFAVSLPGFSHMSSFVTHRINPQDPNFDLAVAGQMTLYVLLLSDVDARARRVTPAVSALDIKSHMGQRASGAAHKSMRGPGRKG</sequence>
<dbReference type="PANTHER" id="PTHR45725">
    <property type="entry name" value="FORMIN HOMOLOGY 2 FAMILY MEMBER"/>
    <property type="match status" value="1"/>
</dbReference>
<protein>
    <submittedName>
        <fullName evidence="2">Uncharacterized protein</fullName>
    </submittedName>
</protein>
<feature type="region of interest" description="Disordered" evidence="1">
    <location>
        <begin position="870"/>
        <end position="890"/>
    </location>
</feature>
<proteinExistence type="predicted"/>
<comment type="caution">
    <text evidence="2">The sequence shown here is derived from an EMBL/GenBank/DDBJ whole genome shotgun (WGS) entry which is preliminary data.</text>
</comment>
<dbReference type="OrthoDB" id="10674482at2759"/>
<reference evidence="2" key="1">
    <citation type="journal article" date="2020" name="bioRxiv">
        <title>Comparative genomics of Chlamydomonas.</title>
        <authorList>
            <person name="Craig R.J."/>
            <person name="Hasan A.R."/>
            <person name="Ness R.W."/>
            <person name="Keightley P.D."/>
        </authorList>
    </citation>
    <scope>NUCLEOTIDE SEQUENCE</scope>
    <source>
        <strain evidence="2">CCAP 11/173</strain>
    </source>
</reference>
<feature type="compositionally biased region" description="Low complexity" evidence="1">
    <location>
        <begin position="224"/>
        <end position="234"/>
    </location>
</feature>
<feature type="compositionally biased region" description="Low complexity" evidence="1">
    <location>
        <begin position="928"/>
        <end position="947"/>
    </location>
</feature>
<keyword evidence="3" id="KW-1185">Reference proteome</keyword>
<dbReference type="EMBL" id="JAEHOD010000029">
    <property type="protein sequence ID" value="KAG2444216.1"/>
    <property type="molecule type" value="Genomic_DNA"/>
</dbReference>
<evidence type="ECO:0000256" key="1">
    <source>
        <dbReference type="SAM" id="MobiDB-lite"/>
    </source>
</evidence>
<accession>A0A836B0P1</accession>
<feature type="compositionally biased region" description="Pro residues" evidence="1">
    <location>
        <begin position="956"/>
        <end position="972"/>
    </location>
</feature>
<feature type="compositionally biased region" description="Gly residues" evidence="1">
    <location>
        <begin position="180"/>
        <end position="193"/>
    </location>
</feature>
<dbReference type="PANTHER" id="PTHR45725:SF18">
    <property type="entry name" value="ORC1-LIKE AAA ATPASE DOMAIN-CONTAINING PROTEIN"/>
    <property type="match status" value="1"/>
</dbReference>
<organism evidence="2 3">
    <name type="scientific">Chlamydomonas schloesseri</name>
    <dbReference type="NCBI Taxonomy" id="2026947"/>
    <lineage>
        <taxon>Eukaryota</taxon>
        <taxon>Viridiplantae</taxon>
        <taxon>Chlorophyta</taxon>
        <taxon>core chlorophytes</taxon>
        <taxon>Chlorophyceae</taxon>
        <taxon>CS clade</taxon>
        <taxon>Chlamydomonadales</taxon>
        <taxon>Chlamydomonadaceae</taxon>
        <taxon>Chlamydomonas</taxon>
    </lineage>
</organism>